<reference evidence="2 3" key="1">
    <citation type="submission" date="2022-04" db="EMBL/GenBank/DDBJ databases">
        <title>Halobacillus sp. isolated from saltern.</title>
        <authorList>
            <person name="Won M."/>
            <person name="Lee C.-M."/>
            <person name="Woen H.-Y."/>
            <person name="Kwon S.-W."/>
        </authorList>
    </citation>
    <scope>NUCLEOTIDE SEQUENCE [LARGE SCALE GENOMIC DNA]</scope>
    <source>
        <strain evidence="2 3">SSBR10-3</strain>
    </source>
</reference>
<keyword evidence="3" id="KW-1185">Reference proteome</keyword>
<sequence length="108" mass="12148">MAKHVEAYFHTENDAESAKADLQSLEIEHEFIEAIPDDRDLNTIVPVGGSSQFGGTANISSVMNTKDIMDDPDGHLTHLLQFEVDEDRYEEALSIIKQHMGHMDQDHL</sequence>
<protein>
    <submittedName>
        <fullName evidence="2">Uncharacterized protein</fullName>
    </submittedName>
</protein>
<evidence type="ECO:0000313" key="2">
    <source>
        <dbReference type="EMBL" id="UOQ43684.1"/>
    </source>
</evidence>
<evidence type="ECO:0000256" key="1">
    <source>
        <dbReference type="SAM" id="Coils"/>
    </source>
</evidence>
<dbReference type="Proteomes" id="UP000831787">
    <property type="component" value="Chromosome"/>
</dbReference>
<evidence type="ECO:0000313" key="3">
    <source>
        <dbReference type="Proteomes" id="UP000831787"/>
    </source>
</evidence>
<name>A0ABY4EHR1_9BACI</name>
<dbReference type="EMBL" id="CP095073">
    <property type="protein sequence ID" value="UOQ43684.1"/>
    <property type="molecule type" value="Genomic_DNA"/>
</dbReference>
<feature type="coiled-coil region" evidence="1">
    <location>
        <begin position="8"/>
        <end position="35"/>
    </location>
</feature>
<proteinExistence type="predicted"/>
<organism evidence="2 3">
    <name type="scientific">Halobacillus salinarum</name>
    <dbReference type="NCBI Taxonomy" id="2932257"/>
    <lineage>
        <taxon>Bacteria</taxon>
        <taxon>Bacillati</taxon>
        <taxon>Bacillota</taxon>
        <taxon>Bacilli</taxon>
        <taxon>Bacillales</taxon>
        <taxon>Bacillaceae</taxon>
        <taxon>Halobacillus</taxon>
    </lineage>
</organism>
<dbReference type="RefSeq" id="WP_244709045.1">
    <property type="nucleotide sequence ID" value="NZ_CP095073.1"/>
</dbReference>
<accession>A0ABY4EHR1</accession>
<keyword evidence="1" id="KW-0175">Coiled coil</keyword>
<gene>
    <name evidence="2" type="ORF">MUN89_17615</name>
</gene>